<evidence type="ECO:0000256" key="2">
    <source>
        <dbReference type="SAM" id="MobiDB-lite"/>
    </source>
</evidence>
<feature type="signal peptide" evidence="3">
    <location>
        <begin position="1"/>
        <end position="18"/>
    </location>
</feature>
<dbReference type="Gene3D" id="1.25.40.20">
    <property type="entry name" value="Ankyrin repeat-containing domain"/>
    <property type="match status" value="1"/>
</dbReference>
<feature type="coiled-coil region" evidence="1">
    <location>
        <begin position="247"/>
        <end position="274"/>
    </location>
</feature>
<dbReference type="AlphaFoldDB" id="A0AA43TYG5"/>
<evidence type="ECO:0008006" key="6">
    <source>
        <dbReference type="Google" id="ProtNLM"/>
    </source>
</evidence>
<dbReference type="EMBL" id="JAPUFD010000020">
    <property type="protein sequence ID" value="MDI1492633.1"/>
    <property type="molecule type" value="Genomic_DNA"/>
</dbReference>
<protein>
    <recommendedName>
        <fullName evidence="6">Ankyrin repeat protein</fullName>
    </recommendedName>
</protein>
<sequence>MDPLSLSLAIAPLLLASAKLTKQISEFVDGYKNAPITLTSICTECKLIHVALCKIQGLVYEGNTVLTARLSSEKSLRDAFDDALTGCRMTVAAVDVEIRKLIDSEGFNGSRKAEIGFKRKLRYVWKEDLMQSLLDQTRGQMGSIQVLISLLQSETLAEILRLVQINKVPLQKNFSKARSLRSSQGFEDASSTFDSDGRSIAHDVIPIYEEQLQRSTVYQRAQAATARDLLAENFELTGAKYILEEKVDDLKQKIRLKESLLSELKGQIDDLKQKIGLKESILSELKGQIAVKDAENAYVVFEHQQIDDASKKKELKKDQLIATLNDTVLELRQSQDRSNQSQSRHEWPIATSTDEAVDLKRQAQQLDPHDLPTLKLLILGLTSGRNQALQSAVEMGNLDMVRMLRGFGARLRELPLSAVADGYEAIVEILIRDDVDISHPRLLECAVINGHSGIAKALSSKDRRLCLSNKEHDPSHVLSKAPLEAASFSGLTDSLLQMLQDGPVQPTNILLTSLCYAVCNSQGACVRILLDYLVHKVDQWSIDTHTMFRRAMDFVVCIGDANMIALFKKTDYDRNMWPSLKKKTTGDFRLMDLTEVIEFEQAVEGSSVPNTRLVLRRRSMRARSGMTHHETCSDGRETDSQETDSQGRDSQETDSQKTDRQER</sequence>
<gene>
    <name evidence="4" type="ORF">OHK93_004415</name>
</gene>
<evidence type="ECO:0000256" key="3">
    <source>
        <dbReference type="SAM" id="SignalP"/>
    </source>
</evidence>
<dbReference type="InterPro" id="IPR036770">
    <property type="entry name" value="Ankyrin_rpt-contain_sf"/>
</dbReference>
<name>A0AA43TYG5_9LECA</name>
<dbReference type="Proteomes" id="UP001161017">
    <property type="component" value="Unassembled WGS sequence"/>
</dbReference>
<accession>A0AA43TYG5</accession>
<reference evidence="4" key="1">
    <citation type="journal article" date="2023" name="Genome Biol. Evol.">
        <title>First Whole Genome Sequence and Flow Cytometry Genome Size Data for the Lichen-Forming Fungus Ramalina farinacea (Ascomycota).</title>
        <authorList>
            <person name="Llewellyn T."/>
            <person name="Mian S."/>
            <person name="Hill R."/>
            <person name="Leitch I.J."/>
            <person name="Gaya E."/>
        </authorList>
    </citation>
    <scope>NUCLEOTIDE SEQUENCE</scope>
    <source>
        <strain evidence="4">LIQ254RAFAR</strain>
    </source>
</reference>
<comment type="caution">
    <text evidence="4">The sequence shown here is derived from an EMBL/GenBank/DDBJ whole genome shotgun (WGS) entry which is preliminary data.</text>
</comment>
<proteinExistence type="predicted"/>
<evidence type="ECO:0000256" key="1">
    <source>
        <dbReference type="SAM" id="Coils"/>
    </source>
</evidence>
<evidence type="ECO:0000313" key="4">
    <source>
        <dbReference type="EMBL" id="MDI1492633.1"/>
    </source>
</evidence>
<feature type="region of interest" description="Disordered" evidence="2">
    <location>
        <begin position="615"/>
        <end position="663"/>
    </location>
</feature>
<organism evidence="4 5">
    <name type="scientific">Ramalina farinacea</name>
    <dbReference type="NCBI Taxonomy" id="258253"/>
    <lineage>
        <taxon>Eukaryota</taxon>
        <taxon>Fungi</taxon>
        <taxon>Dikarya</taxon>
        <taxon>Ascomycota</taxon>
        <taxon>Pezizomycotina</taxon>
        <taxon>Lecanoromycetes</taxon>
        <taxon>OSLEUM clade</taxon>
        <taxon>Lecanoromycetidae</taxon>
        <taxon>Lecanorales</taxon>
        <taxon>Lecanorineae</taxon>
        <taxon>Ramalinaceae</taxon>
        <taxon>Ramalina</taxon>
    </lineage>
</organism>
<dbReference type="SUPFAM" id="SSF48403">
    <property type="entry name" value="Ankyrin repeat"/>
    <property type="match status" value="1"/>
</dbReference>
<feature type="compositionally biased region" description="Basic and acidic residues" evidence="2">
    <location>
        <begin position="627"/>
        <end position="663"/>
    </location>
</feature>
<feature type="chain" id="PRO_5041260397" description="Ankyrin repeat protein" evidence="3">
    <location>
        <begin position="19"/>
        <end position="663"/>
    </location>
</feature>
<keyword evidence="5" id="KW-1185">Reference proteome</keyword>
<evidence type="ECO:0000313" key="5">
    <source>
        <dbReference type="Proteomes" id="UP001161017"/>
    </source>
</evidence>
<keyword evidence="3" id="KW-0732">Signal</keyword>
<keyword evidence="1" id="KW-0175">Coiled coil</keyword>